<dbReference type="InterPro" id="IPR052535">
    <property type="entry name" value="Bacilysin_H2HPP_isomerase"/>
</dbReference>
<dbReference type="RefSeq" id="WP_311557150.1">
    <property type="nucleotide sequence ID" value="NZ_JAVREJ010000010.1"/>
</dbReference>
<dbReference type="Pfam" id="PF07883">
    <property type="entry name" value="Cupin_2"/>
    <property type="match status" value="1"/>
</dbReference>
<dbReference type="InterPro" id="IPR013096">
    <property type="entry name" value="Cupin_2"/>
</dbReference>
<keyword evidence="3" id="KW-1185">Reference proteome</keyword>
<reference evidence="3" key="1">
    <citation type="submission" date="2023-07" db="EMBL/GenBank/DDBJ databases">
        <title>30 novel species of actinomycetes from the DSMZ collection.</title>
        <authorList>
            <person name="Nouioui I."/>
        </authorList>
    </citation>
    <scope>NUCLEOTIDE SEQUENCE [LARGE SCALE GENOMIC DNA]</scope>
    <source>
        <strain evidence="3">DSM 45834</strain>
    </source>
</reference>
<accession>A0ABU2NDC5</accession>
<dbReference type="PIRSF" id="PIRSF037087">
    <property type="entry name" value="UCP037087"/>
    <property type="match status" value="1"/>
</dbReference>
<feature type="domain" description="Cupin type-2" evidence="1">
    <location>
        <begin position="49"/>
        <end position="115"/>
    </location>
</feature>
<evidence type="ECO:0000313" key="3">
    <source>
        <dbReference type="Proteomes" id="UP001183202"/>
    </source>
</evidence>
<dbReference type="PANTHER" id="PTHR40112:SF1">
    <property type="entry name" value="H2HPP ISOMERASE"/>
    <property type="match status" value="1"/>
</dbReference>
<dbReference type="InterPro" id="IPR017102">
    <property type="entry name" value="UCP037087"/>
</dbReference>
<dbReference type="Gene3D" id="2.60.120.10">
    <property type="entry name" value="Jelly Rolls"/>
    <property type="match status" value="1"/>
</dbReference>
<name>A0ABU2NDC5_9PSEU</name>
<proteinExistence type="predicted"/>
<gene>
    <name evidence="2" type="ORF">RM445_16025</name>
</gene>
<organism evidence="2 3">
    <name type="scientific">Pseudonocardia charpentierae</name>
    <dbReference type="NCBI Taxonomy" id="3075545"/>
    <lineage>
        <taxon>Bacteria</taxon>
        <taxon>Bacillati</taxon>
        <taxon>Actinomycetota</taxon>
        <taxon>Actinomycetes</taxon>
        <taxon>Pseudonocardiales</taxon>
        <taxon>Pseudonocardiaceae</taxon>
        <taxon>Pseudonocardia</taxon>
    </lineage>
</organism>
<protein>
    <submittedName>
        <fullName evidence="2">Cupin domain-containing protein</fullName>
    </submittedName>
</protein>
<sequence length="144" mass="15508">MTSTPARPDEPACRIVRGGEGYEGRQGLSYAAGISAESAGAHGLCLHSLTIPPGGRAQAHRHESHESAIYTVSGHCEFWWGEGLAHREEVGPGDFVYIPADVPHLPINRGPEPMFAVIARTDPNEQESVVLMPELDEVPDRSTS</sequence>
<evidence type="ECO:0000259" key="1">
    <source>
        <dbReference type="Pfam" id="PF07883"/>
    </source>
</evidence>
<comment type="caution">
    <text evidence="2">The sequence shown here is derived from an EMBL/GenBank/DDBJ whole genome shotgun (WGS) entry which is preliminary data.</text>
</comment>
<dbReference type="CDD" id="cd02210">
    <property type="entry name" value="cupin_BLR2406-like"/>
    <property type="match status" value="1"/>
</dbReference>
<dbReference type="EMBL" id="JAVREJ010000010">
    <property type="protein sequence ID" value="MDT0351038.1"/>
    <property type="molecule type" value="Genomic_DNA"/>
</dbReference>
<dbReference type="SUPFAM" id="SSF51182">
    <property type="entry name" value="RmlC-like cupins"/>
    <property type="match status" value="1"/>
</dbReference>
<dbReference type="Proteomes" id="UP001183202">
    <property type="component" value="Unassembled WGS sequence"/>
</dbReference>
<dbReference type="InterPro" id="IPR014710">
    <property type="entry name" value="RmlC-like_jellyroll"/>
</dbReference>
<dbReference type="InterPro" id="IPR011051">
    <property type="entry name" value="RmlC_Cupin_sf"/>
</dbReference>
<evidence type="ECO:0000313" key="2">
    <source>
        <dbReference type="EMBL" id="MDT0351038.1"/>
    </source>
</evidence>
<dbReference type="PANTHER" id="PTHR40112">
    <property type="entry name" value="H2HPP ISOMERASE"/>
    <property type="match status" value="1"/>
</dbReference>